<proteinExistence type="predicted"/>
<evidence type="ECO:0000313" key="2">
    <source>
        <dbReference type="EMBL" id="ENW87658.1"/>
    </source>
</evidence>
<feature type="transmembrane region" description="Helical" evidence="1">
    <location>
        <begin position="12"/>
        <end position="30"/>
    </location>
</feature>
<gene>
    <name evidence="2" type="ORF">F906_00900</name>
</gene>
<protein>
    <submittedName>
        <fullName evidence="2">Uncharacterized protein</fullName>
    </submittedName>
</protein>
<dbReference type="EMBL" id="APRJ01000010">
    <property type="protein sequence ID" value="ENW87658.1"/>
    <property type="molecule type" value="Genomic_DNA"/>
</dbReference>
<dbReference type="AlphaFoldDB" id="N9KUH5"/>
<dbReference type="HOGENOM" id="CLU_3380076_0_0_6"/>
<dbReference type="Proteomes" id="UP000023774">
    <property type="component" value="Unassembled WGS sequence"/>
</dbReference>
<evidence type="ECO:0000313" key="3">
    <source>
        <dbReference type="Proteomes" id="UP000023774"/>
    </source>
</evidence>
<organism evidence="2 3">
    <name type="scientific">Acinetobacter pseudolwoffii</name>
    <dbReference type="NCBI Taxonomy" id="2053287"/>
    <lineage>
        <taxon>Bacteria</taxon>
        <taxon>Pseudomonadati</taxon>
        <taxon>Pseudomonadota</taxon>
        <taxon>Gammaproteobacteria</taxon>
        <taxon>Moraxellales</taxon>
        <taxon>Moraxellaceae</taxon>
        <taxon>Acinetobacter</taxon>
    </lineage>
</organism>
<name>N9KUH5_9GAMM</name>
<keyword evidence="1" id="KW-0812">Transmembrane</keyword>
<evidence type="ECO:0000256" key="1">
    <source>
        <dbReference type="SAM" id="Phobius"/>
    </source>
</evidence>
<keyword evidence="1" id="KW-1133">Transmembrane helix</keyword>
<keyword evidence="3" id="KW-1185">Reference proteome</keyword>
<accession>N9KUH5</accession>
<comment type="caution">
    <text evidence="2">The sequence shown here is derived from an EMBL/GenBank/DDBJ whole genome shotgun (WGS) entry which is preliminary data.</text>
</comment>
<reference evidence="2 3" key="1">
    <citation type="submission" date="2013-02" db="EMBL/GenBank/DDBJ databases">
        <title>The Genome Sequence of Acinetobacter sp. NIPH 713.</title>
        <authorList>
            <consortium name="The Broad Institute Genome Sequencing Platform"/>
            <consortium name="The Broad Institute Genome Sequencing Center for Infectious Disease"/>
            <person name="Cerqueira G."/>
            <person name="Feldgarden M."/>
            <person name="Courvalin P."/>
            <person name="Perichon B."/>
            <person name="Grillot-Courvalin C."/>
            <person name="Clermont D."/>
            <person name="Rocha E."/>
            <person name="Yoon E.-J."/>
            <person name="Nemec A."/>
            <person name="Walker B."/>
            <person name="Young S.K."/>
            <person name="Zeng Q."/>
            <person name="Gargeya S."/>
            <person name="Fitzgerald M."/>
            <person name="Haas B."/>
            <person name="Abouelleil A."/>
            <person name="Alvarado L."/>
            <person name="Arachchi H.M."/>
            <person name="Berlin A.M."/>
            <person name="Chapman S.B."/>
            <person name="Dewar J."/>
            <person name="Goldberg J."/>
            <person name="Griggs A."/>
            <person name="Gujja S."/>
            <person name="Hansen M."/>
            <person name="Howarth C."/>
            <person name="Imamovic A."/>
            <person name="Larimer J."/>
            <person name="McCowan C."/>
            <person name="Murphy C."/>
            <person name="Neiman D."/>
            <person name="Pearson M."/>
            <person name="Priest M."/>
            <person name="Roberts A."/>
            <person name="Saif S."/>
            <person name="Shea T."/>
            <person name="Sisk P."/>
            <person name="Sykes S."/>
            <person name="Wortman J."/>
            <person name="Nusbaum C."/>
            <person name="Birren B."/>
        </authorList>
    </citation>
    <scope>NUCLEOTIDE SEQUENCE [LARGE SCALE GENOMIC DNA]</scope>
    <source>
        <strain evidence="2 3">NIPH 713</strain>
    </source>
</reference>
<keyword evidence="1" id="KW-0472">Membrane</keyword>
<sequence>MSTPILIKRIIGSTLLICGVFVILLEHVWIPSF</sequence>